<feature type="region of interest" description="Disordered" evidence="1">
    <location>
        <begin position="1"/>
        <end position="45"/>
    </location>
</feature>
<evidence type="ECO:0000256" key="1">
    <source>
        <dbReference type="SAM" id="MobiDB-lite"/>
    </source>
</evidence>
<feature type="non-terminal residue" evidence="2">
    <location>
        <position position="1"/>
    </location>
</feature>
<sequence>AGNSSSCARRSKAARTSKTVSSDDSLMDVEQQVEDGGSDDGRGATQLRGISASCVGLGGRACGSGMRGELGNFSGGISERGEDE</sequence>
<gene>
    <name evidence="2" type="ORF">SHERM_15686</name>
</gene>
<proteinExistence type="predicted"/>
<keyword evidence="3" id="KW-1185">Reference proteome</keyword>
<dbReference type="Proteomes" id="UP001153555">
    <property type="component" value="Unassembled WGS sequence"/>
</dbReference>
<feature type="compositionally biased region" description="Acidic residues" evidence="1">
    <location>
        <begin position="25"/>
        <end position="38"/>
    </location>
</feature>
<name>A0A9N7MY17_STRHE</name>
<evidence type="ECO:0000313" key="2">
    <source>
        <dbReference type="EMBL" id="CAA0815782.1"/>
    </source>
</evidence>
<evidence type="ECO:0000313" key="3">
    <source>
        <dbReference type="Proteomes" id="UP001153555"/>
    </source>
</evidence>
<organism evidence="2 3">
    <name type="scientific">Striga hermonthica</name>
    <name type="common">Purple witchweed</name>
    <name type="synonym">Buchnera hermonthica</name>
    <dbReference type="NCBI Taxonomy" id="68872"/>
    <lineage>
        <taxon>Eukaryota</taxon>
        <taxon>Viridiplantae</taxon>
        <taxon>Streptophyta</taxon>
        <taxon>Embryophyta</taxon>
        <taxon>Tracheophyta</taxon>
        <taxon>Spermatophyta</taxon>
        <taxon>Magnoliopsida</taxon>
        <taxon>eudicotyledons</taxon>
        <taxon>Gunneridae</taxon>
        <taxon>Pentapetalae</taxon>
        <taxon>asterids</taxon>
        <taxon>lamiids</taxon>
        <taxon>Lamiales</taxon>
        <taxon>Orobanchaceae</taxon>
        <taxon>Buchnereae</taxon>
        <taxon>Striga</taxon>
    </lineage>
</organism>
<protein>
    <submittedName>
        <fullName evidence="2">Uncharacterized protein</fullName>
    </submittedName>
</protein>
<feature type="non-terminal residue" evidence="2">
    <location>
        <position position="84"/>
    </location>
</feature>
<accession>A0A9N7MY17</accession>
<dbReference type="EMBL" id="CACSLK010013162">
    <property type="protein sequence ID" value="CAA0815782.1"/>
    <property type="molecule type" value="Genomic_DNA"/>
</dbReference>
<reference evidence="2" key="1">
    <citation type="submission" date="2019-12" db="EMBL/GenBank/DDBJ databases">
        <authorList>
            <person name="Scholes J."/>
        </authorList>
    </citation>
    <scope>NUCLEOTIDE SEQUENCE</scope>
</reference>
<dbReference type="AlphaFoldDB" id="A0A9N7MY17"/>
<comment type="caution">
    <text evidence="2">The sequence shown here is derived from an EMBL/GenBank/DDBJ whole genome shotgun (WGS) entry which is preliminary data.</text>
</comment>